<evidence type="ECO:0000256" key="2">
    <source>
        <dbReference type="ARBA" id="ARBA00007025"/>
    </source>
</evidence>
<feature type="region of interest" description="Disordered" evidence="8">
    <location>
        <begin position="177"/>
        <end position="325"/>
    </location>
</feature>
<keyword evidence="6" id="KW-0238">DNA-binding</keyword>
<reference evidence="9 10" key="1">
    <citation type="submission" date="2015-12" db="EMBL/GenBank/DDBJ databases">
        <title>The genome of Folsomia candida.</title>
        <authorList>
            <person name="Faddeeva A."/>
            <person name="Derks M.F."/>
            <person name="Anvar Y."/>
            <person name="Smit S."/>
            <person name="Van Straalen N."/>
            <person name="Roelofs D."/>
        </authorList>
    </citation>
    <scope>NUCLEOTIDE SEQUENCE [LARGE SCALE GENOMIC DNA]</scope>
    <source>
        <strain evidence="9 10">VU population</strain>
        <tissue evidence="9">Whole body</tissue>
    </source>
</reference>
<dbReference type="GO" id="GO:0005634">
    <property type="term" value="C:nucleus"/>
    <property type="evidence" value="ECO:0007669"/>
    <property type="project" value="UniProtKB-SubCell"/>
</dbReference>
<gene>
    <name evidence="9" type="ORF">Fcan01_04484</name>
</gene>
<evidence type="ECO:0000256" key="8">
    <source>
        <dbReference type="SAM" id="MobiDB-lite"/>
    </source>
</evidence>
<dbReference type="Proteomes" id="UP000198287">
    <property type="component" value="Unassembled WGS sequence"/>
</dbReference>
<evidence type="ECO:0000313" key="10">
    <source>
        <dbReference type="Proteomes" id="UP000198287"/>
    </source>
</evidence>
<comment type="similarity">
    <text evidence="2">Belongs to the SNF2/RAD54 helicase family.</text>
</comment>
<keyword evidence="3" id="KW-0547">Nucleotide-binding</keyword>
<dbReference type="GO" id="GO:0005524">
    <property type="term" value="F:ATP binding"/>
    <property type="evidence" value="ECO:0007669"/>
    <property type="project" value="UniProtKB-KW"/>
</dbReference>
<organism evidence="9 10">
    <name type="scientific">Folsomia candida</name>
    <name type="common">Springtail</name>
    <dbReference type="NCBI Taxonomy" id="158441"/>
    <lineage>
        <taxon>Eukaryota</taxon>
        <taxon>Metazoa</taxon>
        <taxon>Ecdysozoa</taxon>
        <taxon>Arthropoda</taxon>
        <taxon>Hexapoda</taxon>
        <taxon>Collembola</taxon>
        <taxon>Entomobryomorpha</taxon>
        <taxon>Isotomoidea</taxon>
        <taxon>Isotomidae</taxon>
        <taxon>Proisotominae</taxon>
        <taxon>Folsomia</taxon>
    </lineage>
</organism>
<feature type="compositionally biased region" description="Basic and acidic residues" evidence="8">
    <location>
        <begin position="177"/>
        <end position="194"/>
    </location>
</feature>
<dbReference type="PANTHER" id="PTHR45797:SF1">
    <property type="entry name" value="HELICASE ARIP4"/>
    <property type="match status" value="1"/>
</dbReference>
<proteinExistence type="inferred from homology"/>
<dbReference type="STRING" id="158441.A0A226ESH6"/>
<dbReference type="EMBL" id="LNIX01000002">
    <property type="protein sequence ID" value="OXA60585.1"/>
    <property type="molecule type" value="Genomic_DNA"/>
</dbReference>
<name>A0A226ESH6_FOLCA</name>
<feature type="compositionally biased region" description="Acidic residues" evidence="8">
    <location>
        <begin position="135"/>
        <end position="144"/>
    </location>
</feature>
<feature type="region of interest" description="Disordered" evidence="8">
    <location>
        <begin position="1"/>
        <end position="24"/>
    </location>
</feature>
<accession>A0A226ESH6</accession>
<feature type="compositionally biased region" description="Basic residues" evidence="8">
    <location>
        <begin position="262"/>
        <end position="275"/>
    </location>
</feature>
<feature type="region of interest" description="Disordered" evidence="8">
    <location>
        <begin position="647"/>
        <end position="671"/>
    </location>
</feature>
<comment type="caution">
    <text evidence="9">The sequence shown here is derived from an EMBL/GenBank/DDBJ whole genome shotgun (WGS) entry which is preliminary data.</text>
</comment>
<dbReference type="PANTHER" id="PTHR45797">
    <property type="entry name" value="RAD54-LIKE"/>
    <property type="match status" value="1"/>
</dbReference>
<comment type="subcellular location">
    <subcellularLocation>
        <location evidence="1">Nucleus</location>
    </subcellularLocation>
</comment>
<evidence type="ECO:0000256" key="6">
    <source>
        <dbReference type="ARBA" id="ARBA00023125"/>
    </source>
</evidence>
<feature type="compositionally biased region" description="Basic and acidic residues" evidence="8">
    <location>
        <begin position="99"/>
        <end position="119"/>
    </location>
</feature>
<evidence type="ECO:0000313" key="9">
    <source>
        <dbReference type="EMBL" id="OXA60585.1"/>
    </source>
</evidence>
<evidence type="ECO:0000256" key="1">
    <source>
        <dbReference type="ARBA" id="ARBA00004123"/>
    </source>
</evidence>
<evidence type="ECO:0000256" key="7">
    <source>
        <dbReference type="ARBA" id="ARBA00023242"/>
    </source>
</evidence>
<dbReference type="AlphaFoldDB" id="A0A226ESH6"/>
<protein>
    <submittedName>
        <fullName evidence="9">Transcriptional regulator ATRX</fullName>
    </submittedName>
</protein>
<keyword evidence="7" id="KW-0539">Nucleus</keyword>
<dbReference type="InterPro" id="IPR044574">
    <property type="entry name" value="ARIP4-like"/>
</dbReference>
<keyword evidence="10" id="KW-1185">Reference proteome</keyword>
<feature type="compositionally biased region" description="Polar residues" evidence="8">
    <location>
        <begin position="45"/>
        <end position="55"/>
    </location>
</feature>
<feature type="compositionally biased region" description="Basic and acidic residues" evidence="8">
    <location>
        <begin position="1"/>
        <end position="18"/>
    </location>
</feature>
<evidence type="ECO:0000256" key="5">
    <source>
        <dbReference type="ARBA" id="ARBA00022840"/>
    </source>
</evidence>
<dbReference type="GO" id="GO:0004386">
    <property type="term" value="F:helicase activity"/>
    <property type="evidence" value="ECO:0007669"/>
    <property type="project" value="UniProtKB-KW"/>
</dbReference>
<keyword evidence="4" id="KW-0347">Helicase</keyword>
<dbReference type="GO" id="GO:0003677">
    <property type="term" value="F:DNA binding"/>
    <property type="evidence" value="ECO:0007669"/>
    <property type="project" value="UniProtKB-KW"/>
</dbReference>
<dbReference type="GO" id="GO:0016887">
    <property type="term" value="F:ATP hydrolysis activity"/>
    <property type="evidence" value="ECO:0007669"/>
    <property type="project" value="InterPro"/>
</dbReference>
<feature type="region of interest" description="Disordered" evidence="8">
    <location>
        <begin position="44"/>
        <end position="151"/>
    </location>
</feature>
<sequence length="858" mass="97833">MSRKCEKEDKWKGGDQQHLDGGYHIGGEYYATLEEYQETMEALRLSTSAVTTTPHGGSEENIPGLHRFTDPNSSRGRGPFRVVSASATSNRPSATFHAPRHDKNDDEVTKDKNVNKTEDTSSQVDARRLFSFGESDSEEEEEKNDNDHARVVTGETLIDVLSSPSFENKCLVSKDYHHDNFLSDDGETPRGGRDRQKKLKTVPETTKRSIPLPVSSDSDDDIPKKKTTLPIKNTPDENDDSDDDFKSSSRQSNIWKKEVNKVKKSSPKPFLKRTPAKPLDYSSDEEEEKEESREFGELSHQNVKASPSRVEDGPAQNSGREEEREVWRQGIIETHNSIVGLFDNYVQLEGGKLTKLVLGAVPTVEGESIEINEALIGNLFPHHFRGVKYMYLTCFGGLEQFSQGNESVFTTDYLIGPGREVQIAAFAQAVLEKESTGMKRILILCPPIKTKIWSDEIQKSFDYVDPEQRQLVDDLCDGEDIFEHIESLKMWTRCGGVGIMDLDLFQRLDNYYTEDDNNMDIIQTALFNPGPDIVFFDYESMDKRSIPKKYTGLVKISTTRRIILPDLYSHNPIQHISRVIFRDWLMGIGKGCYEQHYPSFLQFSDLVGYHMQRDVRWVKNEGFAVERTNGCNSYLKSELPTKWRNHTSQVSKAYDQTPERKRKTKSKHPSDIPPTHVLYILVVSPSVGQLTADNLADPNFKMYIYIGQWDSGTRGGLITARISHFYDPRDPVFILLSDPSNQCHQVVAVQCYNQFSAHNGEAYLLEYADEWNRVHPDGARFIITKPEVQHLDEYGTLRKEARQRAKDGVWIFQKFNKDAKPNPSPLPKFADLCKLPFRIDQTCIKERVIIRGAKKGRK</sequence>
<evidence type="ECO:0000256" key="3">
    <source>
        <dbReference type="ARBA" id="ARBA00022741"/>
    </source>
</evidence>
<keyword evidence="5" id="KW-0067">ATP-binding</keyword>
<dbReference type="InterPro" id="IPR038718">
    <property type="entry name" value="SNF2-like_sf"/>
</dbReference>
<evidence type="ECO:0000256" key="4">
    <source>
        <dbReference type="ARBA" id="ARBA00022806"/>
    </source>
</evidence>
<keyword evidence="4" id="KW-0378">Hydrolase</keyword>
<dbReference type="Gene3D" id="3.40.50.10810">
    <property type="entry name" value="Tandem AAA-ATPase domain"/>
    <property type="match status" value="1"/>
</dbReference>